<reference evidence="1" key="1">
    <citation type="submission" date="2018-02" db="EMBL/GenBank/DDBJ databases">
        <title>Rhizophora mucronata_Transcriptome.</title>
        <authorList>
            <person name="Meera S.P."/>
            <person name="Sreeshan A."/>
            <person name="Augustine A."/>
        </authorList>
    </citation>
    <scope>NUCLEOTIDE SEQUENCE</scope>
    <source>
        <tissue evidence="1">Leaf</tissue>
    </source>
</reference>
<dbReference type="AlphaFoldDB" id="A0A2P2N751"/>
<sequence length="34" mass="3908">MSSYKFFTLLFVNCFPLCCRKQQALEDGESKVSS</sequence>
<evidence type="ECO:0000313" key="1">
    <source>
        <dbReference type="EMBL" id="MBX38314.1"/>
    </source>
</evidence>
<organism evidence="1">
    <name type="scientific">Rhizophora mucronata</name>
    <name type="common">Asiatic mangrove</name>
    <dbReference type="NCBI Taxonomy" id="61149"/>
    <lineage>
        <taxon>Eukaryota</taxon>
        <taxon>Viridiplantae</taxon>
        <taxon>Streptophyta</taxon>
        <taxon>Embryophyta</taxon>
        <taxon>Tracheophyta</taxon>
        <taxon>Spermatophyta</taxon>
        <taxon>Magnoliopsida</taxon>
        <taxon>eudicotyledons</taxon>
        <taxon>Gunneridae</taxon>
        <taxon>Pentapetalae</taxon>
        <taxon>rosids</taxon>
        <taxon>fabids</taxon>
        <taxon>Malpighiales</taxon>
        <taxon>Rhizophoraceae</taxon>
        <taxon>Rhizophora</taxon>
    </lineage>
</organism>
<name>A0A2P2N751_RHIMU</name>
<protein>
    <submittedName>
        <fullName evidence="1">Uncharacterized protein</fullName>
    </submittedName>
</protein>
<accession>A0A2P2N751</accession>
<proteinExistence type="predicted"/>
<dbReference type="EMBL" id="GGEC01057830">
    <property type="protein sequence ID" value="MBX38314.1"/>
    <property type="molecule type" value="Transcribed_RNA"/>
</dbReference>